<reference evidence="4 5" key="1">
    <citation type="submission" date="2016-07" db="EMBL/GenBank/DDBJ databases">
        <title>Complete genome sequence of Altererythrobacter dongtanensis KCTC 22672, a type strain with esterase isolated from tidal flat.</title>
        <authorList>
            <person name="Cheng H."/>
            <person name="Wu Y.-H."/>
            <person name="Zhou P."/>
            <person name="Huo Y.-Y."/>
            <person name="Wang C.-S."/>
            <person name="Xu X.-W."/>
        </authorList>
    </citation>
    <scope>NUCLEOTIDE SEQUENCE [LARGE SCALE GENOMIC DNA]</scope>
    <source>
        <strain evidence="4 5">KCTC 22672</strain>
    </source>
</reference>
<keyword evidence="5" id="KW-1185">Reference proteome</keyword>
<evidence type="ECO:0000313" key="4">
    <source>
        <dbReference type="EMBL" id="ANY20468.1"/>
    </source>
</evidence>
<dbReference type="InterPro" id="IPR050300">
    <property type="entry name" value="GDXG_lipolytic_enzyme"/>
</dbReference>
<gene>
    <name evidence="4" type="primary">lip2_2</name>
    <name evidence="4" type="ORF">A6F68_01960</name>
</gene>
<name>A0A1B2AEF3_9SPHN</name>
<dbReference type="Proteomes" id="UP000092932">
    <property type="component" value="Chromosome"/>
</dbReference>
<dbReference type="Gene3D" id="3.40.50.1820">
    <property type="entry name" value="alpha/beta hydrolase"/>
    <property type="match status" value="1"/>
</dbReference>
<dbReference type="PATRIC" id="fig|692370.5.peg.1976"/>
<sequence>MRDDVHGFLAMLAAMDRRAMDEVSVEESRAAYALIGQVAEVDPHPLAVVRDLVCPGPAGDIPLRVYDTREHREPGPVVMFFHGGGFVIGDLETHNAFCTELAKGLDLPVIAVHYRLAPEAPFPAAPDDCEAASRWVAGSPSELGRQVTGLVTTGDSAGGNLTIVVTQALMDDPAGVPVRVQAPIYPIASPLEETESYKAFGDGFFLTARSMEFFDASYKPDEGDKRRYPILHEDHAQTPPTVLITASLDPLRDSGREYAAHLVQSGVDVVYLEARGSIHGFVNMRKALPSAQADVNALIGAIRLMLERHP</sequence>
<dbReference type="PROSITE" id="PS01173">
    <property type="entry name" value="LIPASE_GDXG_HIS"/>
    <property type="match status" value="1"/>
</dbReference>
<dbReference type="Pfam" id="PF07859">
    <property type="entry name" value="Abhydrolase_3"/>
    <property type="match status" value="1"/>
</dbReference>
<dbReference type="AlphaFoldDB" id="A0A1B2AEF3"/>
<proteinExistence type="inferred from homology"/>
<dbReference type="RefSeq" id="WP_232308111.1">
    <property type="nucleotide sequence ID" value="NZ_CP016591.1"/>
</dbReference>
<accession>A0A1B2AEF3</accession>
<dbReference type="InterPro" id="IPR002168">
    <property type="entry name" value="Lipase_GDXG_HIS_AS"/>
</dbReference>
<evidence type="ECO:0000259" key="3">
    <source>
        <dbReference type="Pfam" id="PF07859"/>
    </source>
</evidence>
<dbReference type="EC" id="3.1.1.3" evidence="4"/>
<comment type="similarity">
    <text evidence="1">Belongs to the 'GDXG' lipolytic enzyme family.</text>
</comment>
<feature type="domain" description="Alpha/beta hydrolase fold-3" evidence="3">
    <location>
        <begin position="78"/>
        <end position="282"/>
    </location>
</feature>
<evidence type="ECO:0000256" key="2">
    <source>
        <dbReference type="ARBA" id="ARBA00022801"/>
    </source>
</evidence>
<organism evidence="4 5">
    <name type="scientific">Tsuneonella dongtanensis</name>
    <dbReference type="NCBI Taxonomy" id="692370"/>
    <lineage>
        <taxon>Bacteria</taxon>
        <taxon>Pseudomonadati</taxon>
        <taxon>Pseudomonadota</taxon>
        <taxon>Alphaproteobacteria</taxon>
        <taxon>Sphingomonadales</taxon>
        <taxon>Erythrobacteraceae</taxon>
        <taxon>Tsuneonella</taxon>
    </lineage>
</organism>
<dbReference type="SUPFAM" id="SSF53474">
    <property type="entry name" value="alpha/beta-Hydrolases"/>
    <property type="match status" value="1"/>
</dbReference>
<dbReference type="PANTHER" id="PTHR48081">
    <property type="entry name" value="AB HYDROLASE SUPERFAMILY PROTEIN C4A8.06C"/>
    <property type="match status" value="1"/>
</dbReference>
<dbReference type="GO" id="GO:0004806">
    <property type="term" value="F:triacylglycerol lipase activity"/>
    <property type="evidence" value="ECO:0007669"/>
    <property type="project" value="UniProtKB-EC"/>
</dbReference>
<protein>
    <submittedName>
        <fullName evidence="4">Lipase 2</fullName>
        <ecNumber evidence="4">3.1.1.3</ecNumber>
    </submittedName>
</protein>
<keyword evidence="2 4" id="KW-0378">Hydrolase</keyword>
<dbReference type="PANTHER" id="PTHR48081:SF8">
    <property type="entry name" value="ALPHA_BETA HYDROLASE FOLD-3 DOMAIN-CONTAINING PROTEIN-RELATED"/>
    <property type="match status" value="1"/>
</dbReference>
<dbReference type="InterPro" id="IPR029058">
    <property type="entry name" value="AB_hydrolase_fold"/>
</dbReference>
<evidence type="ECO:0000256" key="1">
    <source>
        <dbReference type="ARBA" id="ARBA00010515"/>
    </source>
</evidence>
<dbReference type="EMBL" id="CP016591">
    <property type="protein sequence ID" value="ANY20468.1"/>
    <property type="molecule type" value="Genomic_DNA"/>
</dbReference>
<evidence type="ECO:0000313" key="5">
    <source>
        <dbReference type="Proteomes" id="UP000092932"/>
    </source>
</evidence>
<dbReference type="InterPro" id="IPR013094">
    <property type="entry name" value="AB_hydrolase_3"/>
</dbReference>
<dbReference type="KEGG" id="ado:A6F68_01960"/>
<dbReference type="STRING" id="692370.A6F68_01960"/>